<dbReference type="GO" id="GO:0043709">
    <property type="term" value="P:cell adhesion involved in single-species biofilm formation"/>
    <property type="evidence" value="ECO:0007669"/>
    <property type="project" value="TreeGrafter"/>
</dbReference>
<dbReference type="SUPFAM" id="SSF49401">
    <property type="entry name" value="Bacterial adhesins"/>
    <property type="match status" value="1"/>
</dbReference>
<evidence type="ECO:0000256" key="1">
    <source>
        <dbReference type="ARBA" id="ARBA00004561"/>
    </source>
</evidence>
<evidence type="ECO:0000256" key="5">
    <source>
        <dbReference type="SAM" id="SignalP"/>
    </source>
</evidence>
<dbReference type="AlphaFoldDB" id="A0A2R7UNV2"/>
<dbReference type="PANTHER" id="PTHR33420:SF3">
    <property type="entry name" value="FIMBRIAL SUBUNIT ELFA"/>
    <property type="match status" value="1"/>
</dbReference>
<organism evidence="7 8">
    <name type="scientific">Pseudomonas plecoglossicida</name>
    <dbReference type="NCBI Taxonomy" id="70775"/>
    <lineage>
        <taxon>Bacteria</taxon>
        <taxon>Pseudomonadati</taxon>
        <taxon>Pseudomonadota</taxon>
        <taxon>Gammaproteobacteria</taxon>
        <taxon>Pseudomonadales</taxon>
        <taxon>Pseudomonadaceae</taxon>
        <taxon>Pseudomonas</taxon>
    </lineage>
</organism>
<keyword evidence="3 5" id="KW-0732">Signal</keyword>
<evidence type="ECO:0000256" key="3">
    <source>
        <dbReference type="ARBA" id="ARBA00022729"/>
    </source>
</evidence>
<proteinExistence type="inferred from homology"/>
<accession>A0A2R7UNV2</accession>
<name>A0A2R7UNV2_PSEDL</name>
<dbReference type="InterPro" id="IPR000259">
    <property type="entry name" value="Adhesion_dom_fimbrial"/>
</dbReference>
<feature type="chain" id="PRO_5015362405" evidence="5">
    <location>
        <begin position="20"/>
        <end position="176"/>
    </location>
</feature>
<evidence type="ECO:0000256" key="2">
    <source>
        <dbReference type="ARBA" id="ARBA00006671"/>
    </source>
</evidence>
<dbReference type="Proteomes" id="UP000244874">
    <property type="component" value="Unassembled WGS sequence"/>
</dbReference>
<reference evidence="7 8" key="1">
    <citation type="submission" date="2018-04" db="EMBL/GenBank/DDBJ databases">
        <authorList>
            <person name="Go L.Y."/>
            <person name="Mitchell J.A."/>
        </authorList>
    </citation>
    <scope>NUCLEOTIDE SEQUENCE [LARGE SCALE GENOMIC DNA]</scope>
    <source>
        <strain evidence="7 8">KCJK7865</strain>
    </source>
</reference>
<feature type="signal peptide" evidence="5">
    <location>
        <begin position="1"/>
        <end position="19"/>
    </location>
</feature>
<evidence type="ECO:0000259" key="6">
    <source>
        <dbReference type="Pfam" id="PF00419"/>
    </source>
</evidence>
<dbReference type="InterPro" id="IPR008966">
    <property type="entry name" value="Adhesion_dom_sf"/>
</dbReference>
<gene>
    <name evidence="7" type="ORF">DBB42_03445</name>
</gene>
<comment type="caution">
    <text evidence="7">The sequence shown here is derived from an EMBL/GenBank/DDBJ whole genome shotgun (WGS) entry which is preliminary data.</text>
</comment>
<evidence type="ECO:0000256" key="4">
    <source>
        <dbReference type="ARBA" id="ARBA00023263"/>
    </source>
</evidence>
<dbReference type="InterPro" id="IPR050263">
    <property type="entry name" value="Bact_Fimbrial_Adh_Pro"/>
</dbReference>
<comment type="similarity">
    <text evidence="2">Belongs to the fimbrial protein family.</text>
</comment>
<dbReference type="PANTHER" id="PTHR33420">
    <property type="entry name" value="FIMBRIAL SUBUNIT ELFA-RELATED"/>
    <property type="match status" value="1"/>
</dbReference>
<dbReference type="Pfam" id="PF00419">
    <property type="entry name" value="Fimbrial"/>
    <property type="match status" value="1"/>
</dbReference>
<feature type="domain" description="Fimbrial-type adhesion" evidence="6">
    <location>
        <begin position="24"/>
        <end position="173"/>
    </location>
</feature>
<dbReference type="InterPro" id="IPR036937">
    <property type="entry name" value="Adhesion_dom_fimbrial_sf"/>
</dbReference>
<dbReference type="GO" id="GO:0009289">
    <property type="term" value="C:pilus"/>
    <property type="evidence" value="ECO:0007669"/>
    <property type="project" value="UniProtKB-SubCell"/>
</dbReference>
<dbReference type="Gene3D" id="2.60.40.1090">
    <property type="entry name" value="Fimbrial-type adhesion domain"/>
    <property type="match status" value="1"/>
</dbReference>
<evidence type="ECO:0000313" key="7">
    <source>
        <dbReference type="EMBL" id="PTU53626.1"/>
    </source>
</evidence>
<sequence length="176" mass="18190">MKRILALCTLGLACSSAMANTGVINFEGTVTDGGTCPISIVNPGGSPLPMINFGDFQAKDYASAGLQTAKKRFVLSIDPATCASMPSDTTVTFNANYPDPSGKLYGLQTGVGYSEGFAIAIYDASGAQLDPGTPSASYTLDPAKPTEMNFNTNLHTTKKVTEGTIASSVSFTVAIP</sequence>
<comment type="subcellular location">
    <subcellularLocation>
        <location evidence="1">Fimbrium</location>
    </subcellularLocation>
</comment>
<protein>
    <submittedName>
        <fullName evidence="7">Type 1 fimbrial protein</fullName>
    </submittedName>
</protein>
<dbReference type="EMBL" id="QANO01000075">
    <property type="protein sequence ID" value="PTU53626.1"/>
    <property type="molecule type" value="Genomic_DNA"/>
</dbReference>
<keyword evidence="4" id="KW-0281">Fimbrium</keyword>
<dbReference type="RefSeq" id="WP_108480089.1">
    <property type="nucleotide sequence ID" value="NZ_QANO01000075.1"/>
</dbReference>
<evidence type="ECO:0000313" key="8">
    <source>
        <dbReference type="Proteomes" id="UP000244874"/>
    </source>
</evidence>